<dbReference type="Pfam" id="PF13524">
    <property type="entry name" value="Glyco_trans_1_2"/>
    <property type="match status" value="1"/>
</dbReference>
<gene>
    <name evidence="3" type="ORF">FYJ85_07310</name>
</gene>
<protein>
    <submittedName>
        <fullName evidence="3">Glycosyltransferase</fullName>
    </submittedName>
</protein>
<dbReference type="EMBL" id="VUNS01000006">
    <property type="protein sequence ID" value="MST96854.1"/>
    <property type="molecule type" value="Genomic_DNA"/>
</dbReference>
<dbReference type="Proteomes" id="UP000435649">
    <property type="component" value="Unassembled WGS sequence"/>
</dbReference>
<evidence type="ECO:0000313" key="3">
    <source>
        <dbReference type="EMBL" id="MST96854.1"/>
    </source>
</evidence>
<comment type="caution">
    <text evidence="3">The sequence shown here is derived from an EMBL/GenBank/DDBJ whole genome shotgun (WGS) entry which is preliminary data.</text>
</comment>
<name>A0A844G1L9_9BACT</name>
<evidence type="ECO:0000256" key="1">
    <source>
        <dbReference type="SAM" id="MobiDB-lite"/>
    </source>
</evidence>
<proteinExistence type="predicted"/>
<evidence type="ECO:0000259" key="2">
    <source>
        <dbReference type="Pfam" id="PF13524"/>
    </source>
</evidence>
<dbReference type="AlphaFoldDB" id="A0A844G1L9"/>
<accession>A0A844G1L9</accession>
<keyword evidence="4" id="KW-1185">Reference proteome</keyword>
<reference evidence="3 4" key="1">
    <citation type="submission" date="2019-08" db="EMBL/GenBank/DDBJ databases">
        <title>In-depth cultivation of the pig gut microbiome towards novel bacterial diversity and tailored functional studies.</title>
        <authorList>
            <person name="Wylensek D."/>
            <person name="Hitch T.C.A."/>
            <person name="Clavel T."/>
        </authorList>
    </citation>
    <scope>NUCLEOTIDE SEQUENCE [LARGE SCALE GENOMIC DNA]</scope>
    <source>
        <strain evidence="3 4">BBE-744-WT-12</strain>
    </source>
</reference>
<feature type="compositionally biased region" description="Polar residues" evidence="1">
    <location>
        <begin position="20"/>
        <end position="30"/>
    </location>
</feature>
<dbReference type="InterPro" id="IPR055259">
    <property type="entry name" value="YkvP/CgeB_Glyco_trans-like"/>
</dbReference>
<evidence type="ECO:0000313" key="4">
    <source>
        <dbReference type="Proteomes" id="UP000435649"/>
    </source>
</evidence>
<dbReference type="GO" id="GO:0016740">
    <property type="term" value="F:transferase activity"/>
    <property type="evidence" value="ECO:0007669"/>
    <property type="project" value="UniProtKB-KW"/>
</dbReference>
<feature type="domain" description="Spore protein YkvP/CgeB glycosyl transferase-like" evidence="2">
    <location>
        <begin position="236"/>
        <end position="369"/>
    </location>
</feature>
<organism evidence="3 4">
    <name type="scientific">Victivallis lenta</name>
    <dbReference type="NCBI Taxonomy" id="2606640"/>
    <lineage>
        <taxon>Bacteria</taxon>
        <taxon>Pseudomonadati</taxon>
        <taxon>Lentisphaerota</taxon>
        <taxon>Lentisphaeria</taxon>
        <taxon>Victivallales</taxon>
        <taxon>Victivallaceae</taxon>
        <taxon>Victivallis</taxon>
    </lineage>
</organism>
<keyword evidence="3" id="KW-0808">Transferase</keyword>
<feature type="region of interest" description="Disordered" evidence="1">
    <location>
        <begin position="1"/>
        <end position="32"/>
    </location>
</feature>
<sequence>MSGSRQNLQAGMELPGGTGTEHSSGDSRTAAQWPDCHRQYPRGFRKETGMKITYIAPFSPGCTGRMRGECLLRNFPSAEFTVIDTAVPLQDTSRLWRSIGWRFQVGPMISGLNEYIRRRIPAKTQELIWVDKAVFLTPELTRLLRDRAKLLVHYTPDMAFCANRSALFYRSAHYYDYLITTKTCEANDYRRLVDAGKTQIIMTTQGFQAQLHRPVVPFERKKGVVFIGLHEPSRELVLDRLLAGGVPLLLAGVGWESFVRRHRLPHLDYRGRSLFGDSYVEAVSGGMFAWGALSKRFPERHTTRTFEIPACGTALITERNEEISVFFGEKEAIFYSSVGEMIEKIFYYQAHPDELRQLTVRGNAAVHARALDYDSIISGLLRSMGVEKC</sequence>